<accession>A0A9E7U5C1</accession>
<evidence type="ECO:0000313" key="1">
    <source>
        <dbReference type="EMBL" id="UWM55245.1"/>
    </source>
</evidence>
<dbReference type="Proteomes" id="UP001057580">
    <property type="component" value="Chromosome"/>
</dbReference>
<dbReference type="RefSeq" id="WP_260594298.1">
    <property type="nucleotide sequence ID" value="NZ_CP104003.1"/>
</dbReference>
<gene>
    <name evidence="1" type="ORF">N0B31_02935</name>
</gene>
<organism evidence="1 2">
    <name type="scientific">Salinirubellus salinus</name>
    <dbReference type="NCBI Taxonomy" id="1364945"/>
    <lineage>
        <taxon>Archaea</taxon>
        <taxon>Methanobacteriati</taxon>
        <taxon>Methanobacteriota</taxon>
        <taxon>Stenosarchaea group</taxon>
        <taxon>Halobacteria</taxon>
        <taxon>Halobacteriales</taxon>
        <taxon>Natronomonadaceae</taxon>
        <taxon>Salinirubellus</taxon>
    </lineage>
</organism>
<keyword evidence="2" id="KW-1185">Reference proteome</keyword>
<evidence type="ECO:0000313" key="2">
    <source>
        <dbReference type="Proteomes" id="UP001057580"/>
    </source>
</evidence>
<name>A0A9E7U5C1_9EURY</name>
<dbReference type="KEGG" id="ssai:N0B31_02935"/>
<dbReference type="EMBL" id="CP104003">
    <property type="protein sequence ID" value="UWM55245.1"/>
    <property type="molecule type" value="Genomic_DNA"/>
</dbReference>
<sequence length="244" mass="25850">MAPSTRRLLLVLLVSVALFANPVWLFPNEGETRYTYERSELVPQGDDVEYDPVVDPNHGGYSNDLSGVGCESVFGQRTDRDLSERVCAFEQSVADDGPVTVAGYDRVGIRVGYVELDDGYYHRTLGGGNGTATLTLEPLPAEQVLANVSGDGVSDVAADRVQRSRVALRAVVSGEPVESPQNPSDVAVGQVYALGGDYYAAFVTGSESIGSPVPDPVRLLASFVGFVGGLSALLLGLARLPVEE</sequence>
<reference evidence="1" key="1">
    <citation type="submission" date="2022-09" db="EMBL/GenBank/DDBJ databases">
        <title>Diverse halophilic archaea isolated from saline environments.</title>
        <authorList>
            <person name="Cui H.-L."/>
        </authorList>
    </citation>
    <scope>NUCLEOTIDE SEQUENCE</scope>
    <source>
        <strain evidence="1">ZS-35-S2</strain>
    </source>
</reference>
<dbReference type="GeneID" id="74941343"/>
<dbReference type="AlphaFoldDB" id="A0A9E7U5C1"/>
<proteinExistence type="predicted"/>
<protein>
    <submittedName>
        <fullName evidence="1">Uncharacterized protein</fullName>
    </submittedName>
</protein>